<protein>
    <submittedName>
        <fullName evidence="1">Uncharacterized protein</fullName>
    </submittedName>
</protein>
<evidence type="ECO:0000313" key="1">
    <source>
        <dbReference type="EMBL" id="VAX25302.1"/>
    </source>
</evidence>
<reference evidence="1" key="1">
    <citation type="submission" date="2018-06" db="EMBL/GenBank/DDBJ databases">
        <authorList>
            <person name="Zhirakovskaya E."/>
        </authorList>
    </citation>
    <scope>NUCLEOTIDE SEQUENCE</scope>
</reference>
<sequence>MSDKRPCSVKGILLAALAVAGLSVYAGCGKVGSSDIPTPAITKSAIVSFEAIGPRGSASDGSGKMSVRAQSRDLLEVIATVTGLNRTVGFFIPSDWGTWQGGTLNEDDSFTYYQVDGSGTAKGTLVAGSNAGRHDVIARYQDFGAGDYIEARLSITFNLATMSIFPSTIVLNNDPSKGKVVEVRGALPPVEWWVSHPDVMGFHIRDETSIILFWIDAQKPIGSTALPAGGGTLTALDAEGQQATAIVYMINTGCTEGVITLSPASGAFASTTIVVSVEDSDRALAGDTTVAVFVGGVATSATTITLTQTGGANSSLYTASYTHEAAAAGSSTFTYQDPDNPTSNCASGSVVTTFSAT</sequence>
<gene>
    <name evidence="1" type="ORF">MNBD_NITROSPINAE03-34</name>
</gene>
<dbReference type="AlphaFoldDB" id="A0A3B1CAT9"/>
<name>A0A3B1CAT9_9ZZZZ</name>
<accession>A0A3B1CAT9</accession>
<organism evidence="1">
    <name type="scientific">hydrothermal vent metagenome</name>
    <dbReference type="NCBI Taxonomy" id="652676"/>
    <lineage>
        <taxon>unclassified sequences</taxon>
        <taxon>metagenomes</taxon>
        <taxon>ecological metagenomes</taxon>
    </lineage>
</organism>
<proteinExistence type="predicted"/>
<dbReference type="EMBL" id="UOGB01000326">
    <property type="protein sequence ID" value="VAX25302.1"/>
    <property type="molecule type" value="Genomic_DNA"/>
</dbReference>